<reference evidence="1" key="1">
    <citation type="journal article" date="2019" name="Environ. Microbiol.">
        <title>Fungal ecological strategies reflected in gene transcription - a case study of two litter decomposers.</title>
        <authorList>
            <person name="Barbi F."/>
            <person name="Kohler A."/>
            <person name="Barry K."/>
            <person name="Baskaran P."/>
            <person name="Daum C."/>
            <person name="Fauchery L."/>
            <person name="Ihrmark K."/>
            <person name="Kuo A."/>
            <person name="LaButti K."/>
            <person name="Lipzen A."/>
            <person name="Morin E."/>
            <person name="Grigoriev I.V."/>
            <person name="Henrissat B."/>
            <person name="Lindahl B."/>
            <person name="Martin F."/>
        </authorList>
    </citation>
    <scope>NUCLEOTIDE SEQUENCE</scope>
    <source>
        <strain evidence="1">JB14</strain>
    </source>
</reference>
<evidence type="ECO:0000313" key="1">
    <source>
        <dbReference type="EMBL" id="KAE9398965.1"/>
    </source>
</evidence>
<accession>A0A6A4HQA0</accession>
<gene>
    <name evidence="1" type="ORF">BT96DRAFT_920441</name>
</gene>
<organism evidence="1 2">
    <name type="scientific">Gymnopus androsaceus JB14</name>
    <dbReference type="NCBI Taxonomy" id="1447944"/>
    <lineage>
        <taxon>Eukaryota</taxon>
        <taxon>Fungi</taxon>
        <taxon>Dikarya</taxon>
        <taxon>Basidiomycota</taxon>
        <taxon>Agaricomycotina</taxon>
        <taxon>Agaricomycetes</taxon>
        <taxon>Agaricomycetidae</taxon>
        <taxon>Agaricales</taxon>
        <taxon>Marasmiineae</taxon>
        <taxon>Omphalotaceae</taxon>
        <taxon>Gymnopus</taxon>
    </lineage>
</organism>
<name>A0A6A4HQA0_9AGAR</name>
<protein>
    <submittedName>
        <fullName evidence="1">Uncharacterized protein</fullName>
    </submittedName>
</protein>
<dbReference type="Proteomes" id="UP000799118">
    <property type="component" value="Unassembled WGS sequence"/>
</dbReference>
<dbReference type="EMBL" id="ML769475">
    <property type="protein sequence ID" value="KAE9398965.1"/>
    <property type="molecule type" value="Genomic_DNA"/>
</dbReference>
<sequence>MVNFDPFMAFYQRSSFSLIHLPTLLHLTLNDANVPTESSPITWQLIESPRLS</sequence>
<proteinExistence type="predicted"/>
<keyword evidence="2" id="KW-1185">Reference proteome</keyword>
<dbReference type="AlphaFoldDB" id="A0A6A4HQA0"/>
<evidence type="ECO:0000313" key="2">
    <source>
        <dbReference type="Proteomes" id="UP000799118"/>
    </source>
</evidence>